<dbReference type="InterPro" id="IPR007471">
    <property type="entry name" value="N-end_Aminoacyl_Trfase_N"/>
</dbReference>
<proteinExistence type="inferred from homology"/>
<dbReference type="PANTHER" id="PTHR21367:SF1">
    <property type="entry name" value="ARGINYL-TRNA--PROTEIN TRANSFERASE 1"/>
    <property type="match status" value="1"/>
</dbReference>
<dbReference type="PANTHER" id="PTHR21367">
    <property type="entry name" value="ARGININE-TRNA-PROTEIN TRANSFERASE 1"/>
    <property type="match status" value="1"/>
</dbReference>
<feature type="domain" description="N-end aminoacyl transferase N-terminal" evidence="6">
    <location>
        <begin position="90"/>
        <end position="148"/>
    </location>
</feature>
<dbReference type="RefSeq" id="XP_036633207.1">
    <property type="nucleotide sequence ID" value="XM_036774705.1"/>
</dbReference>
<evidence type="ECO:0000256" key="4">
    <source>
        <dbReference type="ARBA" id="ARBA00023315"/>
    </source>
</evidence>
<evidence type="ECO:0000259" key="7">
    <source>
        <dbReference type="Pfam" id="PF04377"/>
    </source>
</evidence>
<dbReference type="OrthoDB" id="74183at2759"/>
<dbReference type="GO" id="GO:0005737">
    <property type="term" value="C:cytoplasm"/>
    <property type="evidence" value="ECO:0007669"/>
    <property type="project" value="TreeGrafter"/>
</dbReference>
<evidence type="ECO:0000256" key="3">
    <source>
        <dbReference type="ARBA" id="ARBA00022679"/>
    </source>
</evidence>
<keyword evidence="4" id="KW-0012">Acyltransferase</keyword>
<dbReference type="Proteomes" id="UP000623687">
    <property type="component" value="Unassembled WGS sequence"/>
</dbReference>
<dbReference type="GO" id="GO:0072686">
    <property type="term" value="C:mitotic spindle"/>
    <property type="evidence" value="ECO:0007669"/>
    <property type="project" value="InterPro"/>
</dbReference>
<dbReference type="GO" id="GO:0042729">
    <property type="term" value="C:DASH complex"/>
    <property type="evidence" value="ECO:0007669"/>
    <property type="project" value="InterPro"/>
</dbReference>
<dbReference type="VEuPathDB" id="FungiDB:PC9H_005129"/>
<feature type="domain" description="N-end rule aminoacyl transferase C-terminal" evidence="7">
    <location>
        <begin position="221"/>
        <end position="363"/>
    </location>
</feature>
<protein>
    <recommendedName>
        <fullName evidence="2">arginyltransferase</fullName>
        <ecNumber evidence="2">2.3.2.8</ecNumber>
    </recommendedName>
</protein>
<dbReference type="InterPro" id="IPR013959">
    <property type="entry name" value="DASH_Dad4"/>
</dbReference>
<dbReference type="Pfam" id="PF08650">
    <property type="entry name" value="DASH_Dad4"/>
    <property type="match status" value="1"/>
</dbReference>
<dbReference type="GO" id="GO:0004057">
    <property type="term" value="F:arginyl-tRNA--protein transferase activity"/>
    <property type="evidence" value="ECO:0007669"/>
    <property type="project" value="UniProtKB-EC"/>
</dbReference>
<dbReference type="InterPro" id="IPR030700">
    <property type="entry name" value="N-end_Aminoacyl_Trfase"/>
</dbReference>
<keyword evidence="9" id="KW-1185">Reference proteome</keyword>
<comment type="caution">
    <text evidence="8">The sequence shown here is derived from an EMBL/GenBank/DDBJ whole genome shotgun (WGS) entry which is preliminary data.</text>
</comment>
<organism evidence="8 9">
    <name type="scientific">Pleurotus ostreatus</name>
    <name type="common">Oyster mushroom</name>
    <name type="synonym">White-rot fungus</name>
    <dbReference type="NCBI Taxonomy" id="5322"/>
    <lineage>
        <taxon>Eukaryota</taxon>
        <taxon>Fungi</taxon>
        <taxon>Dikarya</taxon>
        <taxon>Basidiomycota</taxon>
        <taxon>Agaricomycotina</taxon>
        <taxon>Agaricomycetes</taxon>
        <taxon>Agaricomycetidae</taxon>
        <taxon>Agaricales</taxon>
        <taxon>Pleurotineae</taxon>
        <taxon>Pleurotaceae</taxon>
        <taxon>Pleurotus</taxon>
    </lineage>
</organism>
<dbReference type="InterPro" id="IPR007472">
    <property type="entry name" value="N-end_Aminoacyl_Trfase_C"/>
</dbReference>
<dbReference type="Pfam" id="PF04376">
    <property type="entry name" value="ATE_N"/>
    <property type="match status" value="1"/>
</dbReference>
<accession>A0A8H7DV86</accession>
<sequence length="467" mass="53327">MENPHAERQAVLLERILKNSSKCTEMILELNHCLEEVLRANSAVQTAADLSTKYRKNVQYNMEVTKENACASLFIVSPGVLEPKLRSKTSASLQALALTCDVYQRMVDRGWRRSGTYCYQRDMKNSCCPQYTIKLDALQFKPSKSQRKLMRRWNNFIERGDNNDAVNTEAKAKRPPKPNKSEDESGSMSSLLHAAEVPWVDPETTRHRFETVLEPSSYTDEKFELFKKYQADIHHDFKSSQAGFRRFLCETPLGTSPIGYTGSPPAHLPVEYGSYHQLYKLDGELIAMAVLDILPSCVSSVYFMYDKKWERFSLGKLSAFRETSLAYEIHRAGVSQMSYLYMGFYIHSCPKMRYKGEYSPSFLADPETYEWYPLETCVKLLSKNRYACFSSPEHSISDPPPEYIAPIPTEDLAQINIVRAARRGQIIVEPVNEARCWSSEDARSAILHCIHGLGTGLSKEVIFTLQF</sequence>
<evidence type="ECO:0000259" key="6">
    <source>
        <dbReference type="Pfam" id="PF04376"/>
    </source>
</evidence>
<dbReference type="GO" id="GO:0008608">
    <property type="term" value="P:attachment of spindle microtubules to kinetochore"/>
    <property type="evidence" value="ECO:0007669"/>
    <property type="project" value="InterPro"/>
</dbReference>
<dbReference type="GeneID" id="59374947"/>
<feature type="region of interest" description="Disordered" evidence="5">
    <location>
        <begin position="160"/>
        <end position="188"/>
    </location>
</feature>
<name>A0A8H7DV86_PLEOS</name>
<evidence type="ECO:0000313" key="8">
    <source>
        <dbReference type="EMBL" id="KAF7433180.1"/>
    </source>
</evidence>
<comment type="similarity">
    <text evidence="1">Belongs to the R-transferase family.</text>
</comment>
<evidence type="ECO:0000256" key="1">
    <source>
        <dbReference type="ARBA" id="ARBA00009991"/>
    </source>
</evidence>
<dbReference type="EMBL" id="JACETU010000003">
    <property type="protein sequence ID" value="KAF7433180.1"/>
    <property type="molecule type" value="Genomic_DNA"/>
</dbReference>
<dbReference type="AlphaFoldDB" id="A0A8H7DV86"/>
<keyword evidence="3 8" id="KW-0808">Transferase</keyword>
<evidence type="ECO:0000256" key="5">
    <source>
        <dbReference type="SAM" id="MobiDB-lite"/>
    </source>
</evidence>
<evidence type="ECO:0000256" key="2">
    <source>
        <dbReference type="ARBA" id="ARBA00012025"/>
    </source>
</evidence>
<reference evidence="8" key="1">
    <citation type="submission" date="2019-07" db="EMBL/GenBank/DDBJ databases">
        <authorList>
            <person name="Palmer J.M."/>
        </authorList>
    </citation>
    <scope>NUCLEOTIDE SEQUENCE</scope>
    <source>
        <strain evidence="8">PC9</strain>
    </source>
</reference>
<dbReference type="EC" id="2.3.2.8" evidence="2"/>
<gene>
    <name evidence="8" type="primary">ATE1</name>
    <name evidence="8" type="ORF">PC9H_005129</name>
</gene>
<dbReference type="Pfam" id="PF04377">
    <property type="entry name" value="ATE_C"/>
    <property type="match status" value="1"/>
</dbReference>
<evidence type="ECO:0000313" key="9">
    <source>
        <dbReference type="Proteomes" id="UP000623687"/>
    </source>
</evidence>